<dbReference type="GO" id="GO:0042802">
    <property type="term" value="F:identical protein binding"/>
    <property type="evidence" value="ECO:0007669"/>
    <property type="project" value="TreeGrafter"/>
</dbReference>
<keyword evidence="1" id="KW-0812">Transmembrane</keyword>
<dbReference type="AlphaFoldDB" id="A0AAN1IGR2"/>
<feature type="domain" description="Sensor histidine kinase NatK-like C-terminal" evidence="2">
    <location>
        <begin position="321"/>
        <end position="425"/>
    </location>
</feature>
<keyword evidence="3" id="KW-0418">Kinase</keyword>
<feature type="transmembrane region" description="Helical" evidence="1">
    <location>
        <begin position="24"/>
        <end position="42"/>
    </location>
</feature>
<dbReference type="Pfam" id="PF14501">
    <property type="entry name" value="HATPase_c_5"/>
    <property type="match status" value="1"/>
</dbReference>
<reference evidence="3 4" key="1">
    <citation type="submission" date="2017-09" db="EMBL/GenBank/DDBJ databases">
        <title>Comparative genomics and methylome analysis of the gut commensal Bifidobacterium breve.</title>
        <authorList>
            <person name="Bottacini F."/>
            <person name="Morrissey R."/>
            <person name="Roberts R.J."/>
            <person name="James K."/>
            <person name="van Breen J."/>
            <person name="Egan M."/>
            <person name="Lambert J."/>
            <person name="van Limpt K."/>
            <person name="Stanton C."/>
            <person name="Knol J."/>
            <person name="O' Connell Motherway M."/>
            <person name="van Sinderen D."/>
        </authorList>
    </citation>
    <scope>NUCLEOTIDE SEQUENCE [LARGE SCALE GENOMIC DNA]</scope>
    <source>
        <strain evidence="3 4">DRBB29</strain>
    </source>
</reference>
<evidence type="ECO:0000313" key="4">
    <source>
        <dbReference type="Proteomes" id="UP000232496"/>
    </source>
</evidence>
<keyword evidence="3" id="KW-0808">Transferase</keyword>
<feature type="transmembrane region" description="Helical" evidence="1">
    <location>
        <begin position="190"/>
        <end position="208"/>
    </location>
</feature>
<dbReference type="PANTHER" id="PTHR40448">
    <property type="entry name" value="TWO-COMPONENT SENSOR HISTIDINE KINASE"/>
    <property type="match status" value="1"/>
</dbReference>
<dbReference type="CDD" id="cd16935">
    <property type="entry name" value="HATPase_AgrC-ComD-like"/>
    <property type="match status" value="1"/>
</dbReference>
<dbReference type="InterPro" id="IPR036890">
    <property type="entry name" value="HATPase_C_sf"/>
</dbReference>
<dbReference type="Gene3D" id="3.30.565.10">
    <property type="entry name" value="Histidine kinase-like ATPase, C-terminal domain"/>
    <property type="match status" value="1"/>
</dbReference>
<dbReference type="SUPFAM" id="SSF55874">
    <property type="entry name" value="ATPase domain of HSP90 chaperone/DNA topoisomerase II/histidine kinase"/>
    <property type="match status" value="1"/>
</dbReference>
<dbReference type="InterPro" id="IPR032834">
    <property type="entry name" value="NatK-like_C"/>
</dbReference>
<feature type="transmembrane region" description="Helical" evidence="1">
    <location>
        <begin position="157"/>
        <end position="178"/>
    </location>
</feature>
<accession>A0AAN1IGR2</accession>
<keyword evidence="1" id="KW-1133">Transmembrane helix</keyword>
<dbReference type="RefSeq" id="WP_106622023.1">
    <property type="nucleotide sequence ID" value="NZ_CP021552.1"/>
</dbReference>
<keyword evidence="1" id="KW-0472">Membrane</keyword>
<feature type="transmembrane region" description="Helical" evidence="1">
    <location>
        <begin position="121"/>
        <end position="142"/>
    </location>
</feature>
<dbReference type="PANTHER" id="PTHR40448:SF1">
    <property type="entry name" value="TWO-COMPONENT SENSOR HISTIDINE KINASE"/>
    <property type="match status" value="1"/>
</dbReference>
<feature type="transmembrane region" description="Helical" evidence="1">
    <location>
        <begin position="90"/>
        <end position="109"/>
    </location>
</feature>
<organism evidence="3 4">
    <name type="scientific">Bifidobacterium breve</name>
    <dbReference type="NCBI Taxonomy" id="1685"/>
    <lineage>
        <taxon>Bacteria</taxon>
        <taxon>Bacillati</taxon>
        <taxon>Actinomycetota</taxon>
        <taxon>Actinomycetes</taxon>
        <taxon>Bifidobacteriales</taxon>
        <taxon>Bifidobacteriaceae</taxon>
        <taxon>Bifidobacterium</taxon>
    </lineage>
</organism>
<evidence type="ECO:0000259" key="2">
    <source>
        <dbReference type="Pfam" id="PF14501"/>
    </source>
</evidence>
<dbReference type="GO" id="GO:0016301">
    <property type="term" value="F:kinase activity"/>
    <property type="evidence" value="ECO:0007669"/>
    <property type="project" value="UniProtKB-KW"/>
</dbReference>
<evidence type="ECO:0000256" key="1">
    <source>
        <dbReference type="SAM" id="Phobius"/>
    </source>
</evidence>
<evidence type="ECO:0000313" key="3">
    <source>
        <dbReference type="EMBL" id="AUE19647.1"/>
    </source>
</evidence>
<dbReference type="Proteomes" id="UP000232496">
    <property type="component" value="Chromosome"/>
</dbReference>
<protein>
    <submittedName>
        <fullName evidence="3">Two-component sensor kinase</fullName>
    </submittedName>
</protein>
<sequence>MSLVTIELFFGMLVFCTRVTWRKLWYLPLAAACAFAYDLLYFPLIASLDSGPLSLLMIAVKSLYYLACFALIVVVLHCCAYATWLESLVIVAAGYAVQHLSYNIFALMMNALHLEQVFPDLNYTVVHVMVFALVCLVIYVVLGRRITVDEHKIRTRWGWIVACVAAIMLMVVFSMVFVQCKPLEVQTVGLLYDSLCTALMLLLVLLGSSNDQLRSDLIAIQQADRLKEQHYEMSKETIEQINIRCHDIRKLVGSLYADDGRMPTPEIIRKVEDNIRIYDSIFHTGNDSLDVLLTGKGLYCSRHGIMFTCMADGAALSFMDRSDLYSLFGNILDNALESAVQVQTGKRVVDLSVQRDGGLLVIHEENYYAANHEPIFKNGMPVTTKTDKANHGLGTRSIAWQVRKYHGELTMNAANEVFSLGIVIPIPDASVPSH</sequence>
<dbReference type="EMBL" id="CP023198">
    <property type="protein sequence ID" value="AUE19647.1"/>
    <property type="molecule type" value="Genomic_DNA"/>
</dbReference>
<gene>
    <name evidence="3" type="ORF">DRBB29_2120</name>
</gene>
<feature type="transmembrane region" description="Helical" evidence="1">
    <location>
        <begin position="63"/>
        <end position="84"/>
    </location>
</feature>
<name>A0AAN1IGR2_BIFBR</name>
<proteinExistence type="predicted"/>